<dbReference type="Gene3D" id="3.30.450.20">
    <property type="entry name" value="PAS domain"/>
    <property type="match status" value="1"/>
</dbReference>
<dbReference type="PANTHER" id="PTHR45627:SF12">
    <property type="entry name" value="ADENYLATE CYCLASE TYPE 2"/>
    <property type="match status" value="1"/>
</dbReference>
<dbReference type="Pfam" id="PF00672">
    <property type="entry name" value="HAMP"/>
    <property type="match status" value="1"/>
</dbReference>
<dbReference type="Pfam" id="PF00211">
    <property type="entry name" value="Guanylate_cyc"/>
    <property type="match status" value="1"/>
</dbReference>
<evidence type="ECO:0000256" key="6">
    <source>
        <dbReference type="ARBA" id="ARBA00022692"/>
    </source>
</evidence>
<dbReference type="GO" id="GO:0035556">
    <property type="term" value="P:intracellular signal transduction"/>
    <property type="evidence" value="ECO:0007669"/>
    <property type="project" value="InterPro"/>
</dbReference>
<evidence type="ECO:0000256" key="13">
    <source>
        <dbReference type="ARBA" id="ARBA00023136"/>
    </source>
</evidence>
<dbReference type="KEGG" id="oxy:HCG48_03015"/>
<comment type="similarity">
    <text evidence="15">Belongs to the adenylyl cyclase class-4/guanylyl cyclase family.</text>
</comment>
<protein>
    <recommendedName>
        <fullName evidence="4">adenylate cyclase</fullName>
        <ecNumber evidence="4">4.6.1.1</ecNumber>
    </recommendedName>
</protein>
<evidence type="ECO:0000256" key="5">
    <source>
        <dbReference type="ARBA" id="ARBA00022475"/>
    </source>
</evidence>
<evidence type="ECO:0000256" key="10">
    <source>
        <dbReference type="ARBA" id="ARBA00022842"/>
    </source>
</evidence>
<evidence type="ECO:0000256" key="8">
    <source>
        <dbReference type="ARBA" id="ARBA00022741"/>
    </source>
</evidence>
<keyword evidence="6 16" id="KW-0812">Transmembrane</keyword>
<dbReference type="EMBL" id="CP051167">
    <property type="protein sequence ID" value="QIZ73569.1"/>
    <property type="molecule type" value="Genomic_DNA"/>
</dbReference>
<dbReference type="EC" id="4.6.1.1" evidence="4"/>
<sequence>MTVIDVTEPRPAVRSRLGPWKIPLRLFLVVPFVVQISVAVGLTGWLSLKNGEQAVNDLASQLRAEIGARIDQQLQNYLQVPRTLDRINADAIELGQIDITDTASLTRQFWRQRDLFKPVVVSALYFGGADGEFIGLGFQNDNTWQVGRAGAYTEGKFHSYATDDRGNPTDLLEVGNAYDPRARPWYRNAIEAKQPTWSDIYVDFKDPRLKITLVEPIYRDDGSLLGVLGVDFVLSHIRSFLQGLQIGQSGQTFIMERSGLLVASSVSQDPFNKVGDRVERIKAEDVEHPLIRNTARMLDGYFNQNLDKITQTRQLQFQLDGEKHFVQVMPFSDGENLDWLIVIVVPEADFMERIHVNTRTTIQLCAIALIVASLLGWIASRWITQPILRLSEASMEIAEGNFNQKIRVKWPNELVLLANSFNRMSVQLKSSHDQLAEYSRSLEHKVRERTLELQQEKEKSEQLLLNILPKPIAERLKNDRSAIAEHFDCVTILFADIVGFTQLSARLTPSELVEVLNQIFSVFDELSERHQLEKIKTIGDAYMVVGGLPLGTADPTAAIADMALEMQRFIRSFQTIYGESFQIRIGIHCGSVVAGVIGTKKFIYDLWGDTVNVASRMESQGSPGQIQVTEAVYSVLRDRYHFEKRGAISVKGKGDMTTYWLVDGRSPPEDYQM</sequence>
<comment type="cofactor">
    <cofactor evidence="2">
        <name>Mg(2+)</name>
        <dbReference type="ChEBI" id="CHEBI:18420"/>
    </cofactor>
</comment>
<reference evidence="19 20" key="1">
    <citation type="submission" date="2020-04" db="EMBL/GenBank/DDBJ databases">
        <authorList>
            <person name="Basu S."/>
            <person name="Maruthanayagam V."/>
            <person name="Chakraborty S."/>
            <person name="Pramanik A."/>
            <person name="Mukherjee J."/>
            <person name="Brink B."/>
        </authorList>
    </citation>
    <scope>NUCLEOTIDE SEQUENCE [LARGE SCALE GENOMIC DNA]</scope>
    <source>
        <strain evidence="19 20">AP17</strain>
    </source>
</reference>
<keyword evidence="14 15" id="KW-0456">Lyase</keyword>
<dbReference type="SMART" id="SM00044">
    <property type="entry name" value="CYCc"/>
    <property type="match status" value="1"/>
</dbReference>
<proteinExistence type="inferred from homology"/>
<keyword evidence="8" id="KW-0547">Nucleotide-binding</keyword>
<feature type="domain" description="HAMP" evidence="18">
    <location>
        <begin position="381"/>
        <end position="433"/>
    </location>
</feature>
<keyword evidence="11 16" id="KW-1133">Transmembrane helix</keyword>
<evidence type="ECO:0000256" key="15">
    <source>
        <dbReference type="RuleBase" id="RU000405"/>
    </source>
</evidence>
<evidence type="ECO:0000256" key="16">
    <source>
        <dbReference type="SAM" id="Phobius"/>
    </source>
</evidence>
<keyword evidence="13 16" id="KW-0472">Membrane</keyword>
<dbReference type="PANTHER" id="PTHR45627">
    <property type="entry name" value="ADENYLATE CYCLASE TYPE 1"/>
    <property type="match status" value="1"/>
</dbReference>
<evidence type="ECO:0000313" key="19">
    <source>
        <dbReference type="EMBL" id="QIZ73569.1"/>
    </source>
</evidence>
<evidence type="ECO:0000256" key="11">
    <source>
        <dbReference type="ARBA" id="ARBA00022989"/>
    </source>
</evidence>
<comment type="catalytic activity">
    <reaction evidence="1">
        <text>ATP = 3',5'-cyclic AMP + diphosphate</text>
        <dbReference type="Rhea" id="RHEA:15389"/>
        <dbReference type="ChEBI" id="CHEBI:30616"/>
        <dbReference type="ChEBI" id="CHEBI:33019"/>
        <dbReference type="ChEBI" id="CHEBI:58165"/>
        <dbReference type="EC" id="4.6.1.1"/>
    </reaction>
</comment>
<keyword evidence="5" id="KW-1003">Cell membrane</keyword>
<dbReference type="GO" id="GO:0005524">
    <property type="term" value="F:ATP binding"/>
    <property type="evidence" value="ECO:0007669"/>
    <property type="project" value="UniProtKB-KW"/>
</dbReference>
<evidence type="ECO:0000256" key="9">
    <source>
        <dbReference type="ARBA" id="ARBA00022840"/>
    </source>
</evidence>
<dbReference type="InterPro" id="IPR033479">
    <property type="entry name" value="dCache_1"/>
</dbReference>
<feature type="transmembrane region" description="Helical" evidence="16">
    <location>
        <begin position="24"/>
        <end position="48"/>
    </location>
</feature>
<evidence type="ECO:0000256" key="2">
    <source>
        <dbReference type="ARBA" id="ARBA00001946"/>
    </source>
</evidence>
<evidence type="ECO:0000313" key="20">
    <source>
        <dbReference type="Proteomes" id="UP000500857"/>
    </source>
</evidence>
<dbReference type="Proteomes" id="UP000500857">
    <property type="component" value="Chromosome"/>
</dbReference>
<evidence type="ECO:0000256" key="7">
    <source>
        <dbReference type="ARBA" id="ARBA00022723"/>
    </source>
</evidence>
<keyword evidence="10" id="KW-0460">Magnesium</keyword>
<evidence type="ECO:0000259" key="18">
    <source>
        <dbReference type="PROSITE" id="PS50885"/>
    </source>
</evidence>
<dbReference type="GO" id="GO:0007189">
    <property type="term" value="P:adenylate cyclase-activating G protein-coupled receptor signaling pathway"/>
    <property type="evidence" value="ECO:0007669"/>
    <property type="project" value="TreeGrafter"/>
</dbReference>
<dbReference type="CDD" id="cd06225">
    <property type="entry name" value="HAMP"/>
    <property type="match status" value="1"/>
</dbReference>
<evidence type="ECO:0000256" key="12">
    <source>
        <dbReference type="ARBA" id="ARBA00022998"/>
    </source>
</evidence>
<dbReference type="GO" id="GO:0006171">
    <property type="term" value="P:cAMP biosynthetic process"/>
    <property type="evidence" value="ECO:0007669"/>
    <property type="project" value="UniProtKB-KW"/>
</dbReference>
<keyword evidence="7" id="KW-0479">Metal-binding</keyword>
<evidence type="ECO:0000256" key="1">
    <source>
        <dbReference type="ARBA" id="ARBA00001593"/>
    </source>
</evidence>
<dbReference type="PROSITE" id="PS50885">
    <property type="entry name" value="HAMP"/>
    <property type="match status" value="1"/>
</dbReference>
<dbReference type="InterPro" id="IPR003660">
    <property type="entry name" value="HAMP_dom"/>
</dbReference>
<evidence type="ECO:0000256" key="3">
    <source>
        <dbReference type="ARBA" id="ARBA00004651"/>
    </source>
</evidence>
<name>A0A6H1U7F7_9CYAN</name>
<accession>A0A6H1U7F7</accession>
<organism evidence="19 20">
    <name type="scientific">Oxynema aestuarii AP17</name>
    <dbReference type="NCBI Taxonomy" id="2064643"/>
    <lineage>
        <taxon>Bacteria</taxon>
        <taxon>Bacillati</taxon>
        <taxon>Cyanobacteriota</taxon>
        <taxon>Cyanophyceae</taxon>
        <taxon>Oscillatoriophycideae</taxon>
        <taxon>Oscillatoriales</taxon>
        <taxon>Oscillatoriaceae</taxon>
        <taxon>Oxynema</taxon>
        <taxon>Oxynema aestuarii</taxon>
    </lineage>
</organism>
<comment type="subcellular location">
    <subcellularLocation>
        <location evidence="3">Cell membrane</location>
        <topology evidence="3">Multi-pass membrane protein</topology>
    </subcellularLocation>
</comment>
<dbReference type="SMART" id="SM00304">
    <property type="entry name" value="HAMP"/>
    <property type="match status" value="1"/>
</dbReference>
<keyword evidence="20" id="KW-1185">Reference proteome</keyword>
<dbReference type="Gene3D" id="3.30.70.1230">
    <property type="entry name" value="Nucleotide cyclase"/>
    <property type="match status" value="1"/>
</dbReference>
<evidence type="ECO:0000256" key="14">
    <source>
        <dbReference type="ARBA" id="ARBA00023239"/>
    </source>
</evidence>
<dbReference type="InterPro" id="IPR018297">
    <property type="entry name" value="A/G_cyclase_CS"/>
</dbReference>
<dbReference type="PROSITE" id="PS50125">
    <property type="entry name" value="GUANYLATE_CYCLASE_2"/>
    <property type="match status" value="1"/>
</dbReference>
<evidence type="ECO:0000256" key="4">
    <source>
        <dbReference type="ARBA" id="ARBA00012201"/>
    </source>
</evidence>
<evidence type="ECO:0000259" key="17">
    <source>
        <dbReference type="PROSITE" id="PS50125"/>
    </source>
</evidence>
<dbReference type="PROSITE" id="PS00452">
    <property type="entry name" value="GUANYLATE_CYCLASE_1"/>
    <property type="match status" value="1"/>
</dbReference>
<keyword evidence="9" id="KW-0067">ATP-binding</keyword>
<dbReference type="Gene3D" id="6.10.340.10">
    <property type="match status" value="1"/>
</dbReference>
<dbReference type="CDD" id="cd07302">
    <property type="entry name" value="CHD"/>
    <property type="match status" value="1"/>
</dbReference>
<dbReference type="AlphaFoldDB" id="A0A6H1U7F7"/>
<gene>
    <name evidence="19" type="ORF">HCG48_03015</name>
</gene>
<dbReference type="SUPFAM" id="SSF158472">
    <property type="entry name" value="HAMP domain-like"/>
    <property type="match status" value="1"/>
</dbReference>
<dbReference type="InterPro" id="IPR001054">
    <property type="entry name" value="A/G_cyclase"/>
</dbReference>
<feature type="domain" description="Guanylate cyclase" evidence="17">
    <location>
        <begin position="491"/>
        <end position="618"/>
    </location>
</feature>
<dbReference type="GO" id="GO:0046872">
    <property type="term" value="F:metal ion binding"/>
    <property type="evidence" value="ECO:0007669"/>
    <property type="project" value="UniProtKB-KW"/>
</dbReference>
<dbReference type="CDD" id="cd12913">
    <property type="entry name" value="PDC1_MCP_like"/>
    <property type="match status" value="1"/>
</dbReference>
<dbReference type="GO" id="GO:0005886">
    <property type="term" value="C:plasma membrane"/>
    <property type="evidence" value="ECO:0007669"/>
    <property type="project" value="UniProtKB-SubCell"/>
</dbReference>
<dbReference type="Pfam" id="PF02743">
    <property type="entry name" value="dCache_1"/>
    <property type="match status" value="1"/>
</dbReference>
<dbReference type="SUPFAM" id="SSF55073">
    <property type="entry name" value="Nucleotide cyclase"/>
    <property type="match status" value="1"/>
</dbReference>
<dbReference type="FunFam" id="3.30.70.1230:FF:000036">
    <property type="entry name" value="Adenylate/guanylate cyclase catalytic domain protein"/>
    <property type="match status" value="1"/>
</dbReference>
<dbReference type="InterPro" id="IPR029787">
    <property type="entry name" value="Nucleotide_cyclase"/>
</dbReference>
<dbReference type="GO" id="GO:0004016">
    <property type="term" value="F:adenylate cyclase activity"/>
    <property type="evidence" value="ECO:0007669"/>
    <property type="project" value="UniProtKB-EC"/>
</dbReference>
<dbReference type="SUPFAM" id="SSF103190">
    <property type="entry name" value="Sensory domain-like"/>
    <property type="match status" value="1"/>
</dbReference>
<keyword evidence="12" id="KW-0115">cAMP biosynthesis</keyword>
<dbReference type="InterPro" id="IPR029151">
    <property type="entry name" value="Sensor-like_sf"/>
</dbReference>